<comment type="caution">
    <text evidence="2">The sequence shown here is derived from an EMBL/GenBank/DDBJ whole genome shotgun (WGS) entry which is preliminary data.</text>
</comment>
<gene>
    <name evidence="2" type="ORF">NCTC10661_05134</name>
</gene>
<evidence type="ECO:0000259" key="1">
    <source>
        <dbReference type="Pfam" id="PF21082"/>
    </source>
</evidence>
<dbReference type="EMBL" id="UARD01000033">
    <property type="protein sequence ID" value="SQA53746.1"/>
    <property type="molecule type" value="Genomic_DNA"/>
</dbReference>
<proteinExistence type="predicted"/>
<dbReference type="AlphaFoldDB" id="A0AAE8NJ72"/>
<dbReference type="PANTHER" id="PTHR30347">
    <property type="entry name" value="POTASSIUM CHANNEL RELATED"/>
    <property type="match status" value="1"/>
</dbReference>
<sequence>MQVAYTSDVEHALVLLAEAARDVPRVLAEPAPTPYLVGFGADGIDLELGFWIEDSAKGTSGVRSTVNRNIWRLFSEHGISIPFPQREVRVVGLPDSFPAAGVAAGNGAVDGRAPAA</sequence>
<name>A0AAE8NJ72_BURCE</name>
<dbReference type="Pfam" id="PF21082">
    <property type="entry name" value="MS_channel_3rd"/>
    <property type="match status" value="1"/>
</dbReference>
<dbReference type="InterPro" id="IPR052702">
    <property type="entry name" value="MscS-like_channel"/>
</dbReference>
<dbReference type="InterPro" id="IPR049278">
    <property type="entry name" value="MS_channel_C"/>
</dbReference>
<evidence type="ECO:0000313" key="2">
    <source>
        <dbReference type="EMBL" id="SQA53746.1"/>
    </source>
</evidence>
<dbReference type="Proteomes" id="UP000250416">
    <property type="component" value="Unassembled WGS sequence"/>
</dbReference>
<protein>
    <submittedName>
        <fullName evidence="2">MscS mechanosensitive ion channel</fullName>
    </submittedName>
</protein>
<dbReference type="SUPFAM" id="SSF82689">
    <property type="entry name" value="Mechanosensitive channel protein MscS (YggB), C-terminal domain"/>
    <property type="match status" value="1"/>
</dbReference>
<dbReference type="Gene3D" id="3.30.70.100">
    <property type="match status" value="1"/>
</dbReference>
<feature type="domain" description="Mechanosensitive ion channel MscS C-terminal" evidence="1">
    <location>
        <begin position="2"/>
        <end position="81"/>
    </location>
</feature>
<dbReference type="PANTHER" id="PTHR30347:SF1">
    <property type="entry name" value="MECHANOSENSITIVE CHANNEL MSCK"/>
    <property type="match status" value="1"/>
</dbReference>
<reference evidence="2 3" key="1">
    <citation type="submission" date="2018-06" db="EMBL/GenBank/DDBJ databases">
        <authorList>
            <consortium name="Pathogen Informatics"/>
            <person name="Doyle S."/>
        </authorList>
    </citation>
    <scope>NUCLEOTIDE SEQUENCE [LARGE SCALE GENOMIC DNA]</scope>
    <source>
        <strain evidence="2 3">NCTC10661</strain>
    </source>
</reference>
<dbReference type="GO" id="GO:0016020">
    <property type="term" value="C:membrane"/>
    <property type="evidence" value="ECO:0007669"/>
    <property type="project" value="InterPro"/>
</dbReference>
<accession>A0AAE8NJ72</accession>
<organism evidence="2 3">
    <name type="scientific">Burkholderia cepacia</name>
    <name type="common">Pseudomonas cepacia</name>
    <dbReference type="NCBI Taxonomy" id="292"/>
    <lineage>
        <taxon>Bacteria</taxon>
        <taxon>Pseudomonadati</taxon>
        <taxon>Pseudomonadota</taxon>
        <taxon>Betaproteobacteria</taxon>
        <taxon>Burkholderiales</taxon>
        <taxon>Burkholderiaceae</taxon>
        <taxon>Burkholderia</taxon>
        <taxon>Burkholderia cepacia complex</taxon>
    </lineage>
</organism>
<dbReference type="InterPro" id="IPR011066">
    <property type="entry name" value="MscS_channel_C_sf"/>
</dbReference>
<evidence type="ECO:0000313" key="3">
    <source>
        <dbReference type="Proteomes" id="UP000250416"/>
    </source>
</evidence>